<feature type="compositionally biased region" description="Polar residues" evidence="5">
    <location>
        <begin position="11"/>
        <end position="22"/>
    </location>
</feature>
<dbReference type="InterPro" id="IPR011948">
    <property type="entry name" value="Dullard_phosphatase"/>
</dbReference>
<organism evidence="7 8">
    <name type="scientific">Camellia sinensis</name>
    <name type="common">Tea plant</name>
    <name type="synonym">Thea sinensis</name>
    <dbReference type="NCBI Taxonomy" id="4442"/>
    <lineage>
        <taxon>Eukaryota</taxon>
        <taxon>Viridiplantae</taxon>
        <taxon>Streptophyta</taxon>
        <taxon>Embryophyta</taxon>
        <taxon>Tracheophyta</taxon>
        <taxon>Spermatophyta</taxon>
        <taxon>Magnoliopsida</taxon>
        <taxon>eudicotyledons</taxon>
        <taxon>Gunneridae</taxon>
        <taxon>Pentapetalae</taxon>
        <taxon>asterids</taxon>
        <taxon>Ericales</taxon>
        <taxon>Theaceae</taxon>
        <taxon>Camellia</taxon>
    </lineage>
</organism>
<dbReference type="FunFam" id="3.40.50.1000:FF:000015">
    <property type="entry name" value="CTD small phosphatase-like protein 2"/>
    <property type="match status" value="1"/>
</dbReference>
<protein>
    <recommendedName>
        <fullName evidence="6">FCP1 homology domain-containing protein</fullName>
    </recommendedName>
</protein>
<dbReference type="InterPro" id="IPR023214">
    <property type="entry name" value="HAD_sf"/>
</dbReference>
<evidence type="ECO:0000256" key="5">
    <source>
        <dbReference type="SAM" id="MobiDB-lite"/>
    </source>
</evidence>
<sequence length="433" mass="48617">MQTKKKVGGRNSAQDNSSPKVSRQQKKVSENVQIGEKKVTELITSSARKQKNEYCGACSWNKSEHKRYGLVEDDTGHNAISGAAVECEGRDDGSAHCMLETIFSPAFHVSKGVGEIANGVDFIKIFQRGDEKLQDFGKENSQIDMVNGNVMQDSSEPTMTLMNVTCPDFGGNLSSEVSAIYLSMKSSKLECVDEQDQDHMSTDVCVEDVECEEFDDFDPYFFIKNLPDLSSVVPTFRPMLLPKQTRSCPPTTLVLDLDETLVHSTLEPCNDADFSFPVNFNLKDHTVYVRCRPHLKDFMERVASLFEIIVFTASQSIYAEQLLNVLDPKRRVFRHRVFRESCVFVEGNYLKDLSALGRDLAHAFGFQVDNGIPIESWFDDRSDQELLSLLPFLESLVGVEDVRPLIARKYNLREKIAAAVCPSNSNGGDPFER</sequence>
<evidence type="ECO:0000256" key="4">
    <source>
        <dbReference type="ARBA" id="ARBA00038355"/>
    </source>
</evidence>
<evidence type="ECO:0000313" key="8">
    <source>
        <dbReference type="Proteomes" id="UP000593564"/>
    </source>
</evidence>
<dbReference type="GO" id="GO:0004721">
    <property type="term" value="F:phosphoprotein phosphatase activity"/>
    <property type="evidence" value="ECO:0007669"/>
    <property type="project" value="UniProtKB-KW"/>
</dbReference>
<evidence type="ECO:0000256" key="2">
    <source>
        <dbReference type="ARBA" id="ARBA00022912"/>
    </source>
</evidence>
<dbReference type="PROSITE" id="PS50969">
    <property type="entry name" value="FCP1"/>
    <property type="match status" value="1"/>
</dbReference>
<dbReference type="EMBL" id="JACBKZ010000004">
    <property type="protein sequence ID" value="KAF5952819.1"/>
    <property type="molecule type" value="Genomic_DNA"/>
</dbReference>
<reference evidence="8" key="1">
    <citation type="journal article" date="2020" name="Nat. Commun.">
        <title>Genome assembly of wild tea tree DASZ reveals pedigree and selection history of tea varieties.</title>
        <authorList>
            <person name="Zhang W."/>
            <person name="Zhang Y."/>
            <person name="Qiu H."/>
            <person name="Guo Y."/>
            <person name="Wan H."/>
            <person name="Zhang X."/>
            <person name="Scossa F."/>
            <person name="Alseekh S."/>
            <person name="Zhang Q."/>
            <person name="Wang P."/>
            <person name="Xu L."/>
            <person name="Schmidt M.H."/>
            <person name="Jia X."/>
            <person name="Li D."/>
            <person name="Zhu A."/>
            <person name="Guo F."/>
            <person name="Chen W."/>
            <person name="Ni D."/>
            <person name="Usadel B."/>
            <person name="Fernie A.R."/>
            <person name="Wen W."/>
        </authorList>
    </citation>
    <scope>NUCLEOTIDE SEQUENCE [LARGE SCALE GENOMIC DNA]</scope>
    <source>
        <strain evidence="8">cv. G240</strain>
    </source>
</reference>
<dbReference type="AlphaFoldDB" id="A0A7J7HJC1"/>
<dbReference type="SUPFAM" id="SSF56784">
    <property type="entry name" value="HAD-like"/>
    <property type="match status" value="1"/>
</dbReference>
<feature type="domain" description="FCP1 homology" evidence="6">
    <location>
        <begin position="246"/>
        <end position="396"/>
    </location>
</feature>
<comment type="similarity">
    <text evidence="4">Belongs to the CTDSPL2 family.</text>
</comment>
<name>A0A7J7HJC1_CAMSI</name>
<dbReference type="PANTHER" id="PTHR12210">
    <property type="entry name" value="DULLARD PROTEIN PHOSPHATASE"/>
    <property type="match status" value="1"/>
</dbReference>
<keyword evidence="2" id="KW-0904">Protein phosphatase</keyword>
<dbReference type="InterPro" id="IPR004274">
    <property type="entry name" value="FCP1_dom"/>
</dbReference>
<comment type="caution">
    <text evidence="7">The sequence shown here is derived from an EMBL/GenBank/DDBJ whole genome shotgun (WGS) entry which is preliminary data.</text>
</comment>
<reference evidence="7 8" key="2">
    <citation type="submission" date="2020-07" db="EMBL/GenBank/DDBJ databases">
        <title>Genome assembly of wild tea tree DASZ reveals pedigree and selection history of tea varieties.</title>
        <authorList>
            <person name="Zhang W."/>
        </authorList>
    </citation>
    <scope>NUCLEOTIDE SEQUENCE [LARGE SCALE GENOMIC DNA]</scope>
    <source>
        <strain evidence="8">cv. G240</strain>
        <tissue evidence="7">Leaf</tissue>
    </source>
</reference>
<dbReference type="SMART" id="SM00577">
    <property type="entry name" value="CPDc"/>
    <property type="match status" value="1"/>
</dbReference>
<dbReference type="CDD" id="cd07521">
    <property type="entry name" value="HAD_FCP1-like"/>
    <property type="match status" value="1"/>
</dbReference>
<dbReference type="InterPro" id="IPR050365">
    <property type="entry name" value="TIM50"/>
</dbReference>
<dbReference type="NCBIfam" id="TIGR02251">
    <property type="entry name" value="HIF-SF_euk"/>
    <property type="match status" value="1"/>
</dbReference>
<gene>
    <name evidence="7" type="ORF">HYC85_010763</name>
</gene>
<evidence type="ECO:0000313" key="7">
    <source>
        <dbReference type="EMBL" id="KAF5952819.1"/>
    </source>
</evidence>
<keyword evidence="8" id="KW-1185">Reference proteome</keyword>
<dbReference type="Proteomes" id="UP000593564">
    <property type="component" value="Unassembled WGS sequence"/>
</dbReference>
<dbReference type="InterPro" id="IPR036412">
    <property type="entry name" value="HAD-like_sf"/>
</dbReference>
<dbReference type="Gene3D" id="3.40.50.1000">
    <property type="entry name" value="HAD superfamily/HAD-like"/>
    <property type="match status" value="1"/>
</dbReference>
<dbReference type="Pfam" id="PF03031">
    <property type="entry name" value="NIF"/>
    <property type="match status" value="1"/>
</dbReference>
<comment type="function">
    <text evidence="3">Probable phosphatase.</text>
</comment>
<evidence type="ECO:0000256" key="1">
    <source>
        <dbReference type="ARBA" id="ARBA00022801"/>
    </source>
</evidence>
<evidence type="ECO:0000259" key="6">
    <source>
        <dbReference type="PROSITE" id="PS50969"/>
    </source>
</evidence>
<evidence type="ECO:0000256" key="3">
    <source>
        <dbReference type="ARBA" id="ARBA00037324"/>
    </source>
</evidence>
<feature type="region of interest" description="Disordered" evidence="5">
    <location>
        <begin position="1"/>
        <end position="33"/>
    </location>
</feature>
<accession>A0A7J7HJC1</accession>
<dbReference type="GO" id="GO:0005634">
    <property type="term" value="C:nucleus"/>
    <property type="evidence" value="ECO:0007669"/>
    <property type="project" value="UniProtKB-ARBA"/>
</dbReference>
<keyword evidence="1" id="KW-0378">Hydrolase</keyword>
<proteinExistence type="inferred from homology"/>